<evidence type="ECO:0000256" key="3">
    <source>
        <dbReference type="ARBA" id="ARBA00023125"/>
    </source>
</evidence>
<dbReference type="GO" id="GO:0004519">
    <property type="term" value="F:endonuclease activity"/>
    <property type="evidence" value="ECO:0007669"/>
    <property type="project" value="UniProtKB-KW"/>
</dbReference>
<sequence>MRLSEVCDIQTGYTARGRLEAADADGVPVITLRDFGGDGVVRAYALQRVKLQSPDQRYYVGAGDVVFRSRGEKNTAFALGSDFQESSVAVLPLMIIRSKTGNIIPEYLAWLINSPRSQSYFDAEAQGTNMRMISKSALDDLDILIPEVSVQQKIVEVAGLASRERELLSNLADKRARLVSASLMNIVENFGATTQKGLSQ</sequence>
<gene>
    <name evidence="5" type="ORF">HK439_25365</name>
</gene>
<proteinExistence type="inferred from homology"/>
<dbReference type="GO" id="GO:0009307">
    <property type="term" value="P:DNA restriction-modification system"/>
    <property type="evidence" value="ECO:0007669"/>
    <property type="project" value="UniProtKB-KW"/>
</dbReference>
<dbReference type="Proteomes" id="UP000598467">
    <property type="component" value="Unassembled WGS sequence"/>
</dbReference>
<evidence type="ECO:0000259" key="4">
    <source>
        <dbReference type="Pfam" id="PF01420"/>
    </source>
</evidence>
<comment type="similarity">
    <text evidence="1">Belongs to the type-I restriction system S methylase family.</text>
</comment>
<organism evidence="5 6">
    <name type="scientific">Roseibium aggregatum</name>
    <dbReference type="NCBI Taxonomy" id="187304"/>
    <lineage>
        <taxon>Bacteria</taxon>
        <taxon>Pseudomonadati</taxon>
        <taxon>Pseudomonadota</taxon>
        <taxon>Alphaproteobacteria</taxon>
        <taxon>Hyphomicrobiales</taxon>
        <taxon>Stappiaceae</taxon>
        <taxon>Roseibium</taxon>
    </lineage>
</organism>
<dbReference type="EMBL" id="JABFCZ010000045">
    <property type="protein sequence ID" value="MBD1549598.1"/>
    <property type="molecule type" value="Genomic_DNA"/>
</dbReference>
<dbReference type="InterPro" id="IPR044946">
    <property type="entry name" value="Restrct_endonuc_typeI_TRD_sf"/>
</dbReference>
<keyword evidence="3" id="KW-0238">DNA-binding</keyword>
<keyword evidence="2" id="KW-0680">Restriction system</keyword>
<dbReference type="SUPFAM" id="SSF116734">
    <property type="entry name" value="DNA methylase specificity domain"/>
    <property type="match status" value="1"/>
</dbReference>
<reference evidence="5" key="1">
    <citation type="submission" date="2020-05" db="EMBL/GenBank/DDBJ databases">
        <title>Identification of trans-AT polyketide cluster in two marine bacteria, producers of a novel glutaramide-containing polyketide sesbanimide D and analogs.</title>
        <authorList>
            <person name="Kacar D."/>
            <person name="Rodriguez P."/>
            <person name="Canedo L."/>
            <person name="Gonzalez E."/>
            <person name="Galan B."/>
            <person name="De La Calle F."/>
            <person name="Garcia J.L."/>
        </authorList>
    </citation>
    <scope>NUCLEOTIDE SEQUENCE</scope>
    <source>
        <strain evidence="5">PHM038</strain>
    </source>
</reference>
<dbReference type="GO" id="GO:0003677">
    <property type="term" value="F:DNA binding"/>
    <property type="evidence" value="ECO:0007669"/>
    <property type="project" value="UniProtKB-KW"/>
</dbReference>
<accession>A0A926P4V9</accession>
<dbReference type="PANTHER" id="PTHR30408">
    <property type="entry name" value="TYPE-1 RESTRICTION ENZYME ECOKI SPECIFICITY PROTEIN"/>
    <property type="match status" value="1"/>
</dbReference>
<dbReference type="RefSeq" id="WP_190294290.1">
    <property type="nucleotide sequence ID" value="NZ_JABFCZ010000045.1"/>
</dbReference>
<dbReference type="CDD" id="cd16961">
    <property type="entry name" value="RMtype1_S_TRD-CR_like"/>
    <property type="match status" value="1"/>
</dbReference>
<evidence type="ECO:0000313" key="6">
    <source>
        <dbReference type="Proteomes" id="UP000598467"/>
    </source>
</evidence>
<evidence type="ECO:0000313" key="5">
    <source>
        <dbReference type="EMBL" id="MBD1549598.1"/>
    </source>
</evidence>
<keyword evidence="5" id="KW-0378">Hydrolase</keyword>
<dbReference type="InterPro" id="IPR000055">
    <property type="entry name" value="Restrct_endonuc_typeI_TRD"/>
</dbReference>
<protein>
    <submittedName>
        <fullName evidence="5">Restriction endonuclease subunit S</fullName>
    </submittedName>
</protein>
<dbReference type="PANTHER" id="PTHR30408:SF12">
    <property type="entry name" value="TYPE I RESTRICTION ENZYME MJAVIII SPECIFICITY SUBUNIT"/>
    <property type="match status" value="1"/>
</dbReference>
<comment type="caution">
    <text evidence="5">The sequence shown here is derived from an EMBL/GenBank/DDBJ whole genome shotgun (WGS) entry which is preliminary data.</text>
</comment>
<dbReference type="InterPro" id="IPR052021">
    <property type="entry name" value="Type-I_RS_S_subunit"/>
</dbReference>
<evidence type="ECO:0000256" key="1">
    <source>
        <dbReference type="ARBA" id="ARBA00010923"/>
    </source>
</evidence>
<feature type="domain" description="Type I restriction modification DNA specificity" evidence="4">
    <location>
        <begin position="1"/>
        <end position="156"/>
    </location>
</feature>
<keyword evidence="5" id="KW-0540">Nuclease</keyword>
<dbReference type="Gene3D" id="3.90.220.20">
    <property type="entry name" value="DNA methylase specificity domains"/>
    <property type="match status" value="1"/>
</dbReference>
<name>A0A926P4V9_9HYPH</name>
<evidence type="ECO:0000256" key="2">
    <source>
        <dbReference type="ARBA" id="ARBA00022747"/>
    </source>
</evidence>
<dbReference type="AlphaFoldDB" id="A0A926P4V9"/>
<dbReference type="Pfam" id="PF01420">
    <property type="entry name" value="Methylase_S"/>
    <property type="match status" value="1"/>
</dbReference>
<keyword evidence="5" id="KW-0255">Endonuclease</keyword>